<keyword evidence="2" id="KW-1185">Reference proteome</keyword>
<proteinExistence type="predicted"/>
<feature type="non-terminal residue" evidence="1">
    <location>
        <position position="75"/>
    </location>
</feature>
<comment type="caution">
    <text evidence="1">The sequence shown here is derived from an EMBL/GenBank/DDBJ whole genome shotgun (WGS) entry which is preliminary data.</text>
</comment>
<accession>A0ABS8V701</accession>
<dbReference type="EMBL" id="JACEIK010003669">
    <property type="protein sequence ID" value="MCD9642629.1"/>
    <property type="molecule type" value="Genomic_DNA"/>
</dbReference>
<name>A0ABS8V701_DATST</name>
<organism evidence="1 2">
    <name type="scientific">Datura stramonium</name>
    <name type="common">Jimsonweed</name>
    <name type="synonym">Common thornapple</name>
    <dbReference type="NCBI Taxonomy" id="4076"/>
    <lineage>
        <taxon>Eukaryota</taxon>
        <taxon>Viridiplantae</taxon>
        <taxon>Streptophyta</taxon>
        <taxon>Embryophyta</taxon>
        <taxon>Tracheophyta</taxon>
        <taxon>Spermatophyta</taxon>
        <taxon>Magnoliopsida</taxon>
        <taxon>eudicotyledons</taxon>
        <taxon>Gunneridae</taxon>
        <taxon>Pentapetalae</taxon>
        <taxon>asterids</taxon>
        <taxon>lamiids</taxon>
        <taxon>Solanales</taxon>
        <taxon>Solanaceae</taxon>
        <taxon>Solanoideae</taxon>
        <taxon>Datureae</taxon>
        <taxon>Datura</taxon>
    </lineage>
</organism>
<feature type="non-terminal residue" evidence="1">
    <location>
        <position position="1"/>
    </location>
</feature>
<reference evidence="1 2" key="1">
    <citation type="journal article" date="2021" name="BMC Genomics">
        <title>Datura genome reveals duplications of psychoactive alkaloid biosynthetic genes and high mutation rate following tissue culture.</title>
        <authorList>
            <person name="Rajewski A."/>
            <person name="Carter-House D."/>
            <person name="Stajich J."/>
            <person name="Litt A."/>
        </authorList>
    </citation>
    <scope>NUCLEOTIDE SEQUENCE [LARGE SCALE GENOMIC DNA]</scope>
    <source>
        <strain evidence="1">AR-01</strain>
    </source>
</reference>
<dbReference type="Proteomes" id="UP000823775">
    <property type="component" value="Unassembled WGS sequence"/>
</dbReference>
<evidence type="ECO:0000313" key="1">
    <source>
        <dbReference type="EMBL" id="MCD9642629.1"/>
    </source>
</evidence>
<evidence type="ECO:0000313" key="2">
    <source>
        <dbReference type="Proteomes" id="UP000823775"/>
    </source>
</evidence>
<protein>
    <submittedName>
        <fullName evidence="1">Uncharacterized protein</fullName>
    </submittedName>
</protein>
<gene>
    <name evidence="1" type="ORF">HAX54_029514</name>
</gene>
<sequence length="75" mass="8277">RQDKRIPLYGLHSVRPCSSFTLSHFDASSIYTSHEVSSKARSGFAFSLASRGLHSNSMLSTIFSTKDLELMGRAP</sequence>